<dbReference type="GeneTree" id="ENSGT00940000159381"/>
<keyword evidence="1 5" id="KW-0732">Signal</keyword>
<dbReference type="AlphaFoldDB" id="A0A3B5MJ78"/>
<dbReference type="SMART" id="SM00409">
    <property type="entry name" value="IG"/>
    <property type="match status" value="1"/>
</dbReference>
<evidence type="ECO:0000259" key="6">
    <source>
        <dbReference type="PROSITE" id="PS50835"/>
    </source>
</evidence>
<evidence type="ECO:0000256" key="1">
    <source>
        <dbReference type="ARBA" id="ARBA00022729"/>
    </source>
</evidence>
<dbReference type="Proteomes" id="UP000261380">
    <property type="component" value="Unplaced"/>
</dbReference>
<accession>A0A3B5MJ78</accession>
<evidence type="ECO:0000313" key="7">
    <source>
        <dbReference type="Ensembl" id="ENSXCOP00000023665.1"/>
    </source>
</evidence>
<keyword evidence="3" id="KW-0393">Immunoglobulin domain</keyword>
<evidence type="ECO:0000256" key="3">
    <source>
        <dbReference type="ARBA" id="ARBA00023319"/>
    </source>
</evidence>
<evidence type="ECO:0000256" key="2">
    <source>
        <dbReference type="ARBA" id="ARBA00023157"/>
    </source>
</evidence>
<proteinExistence type="predicted"/>
<evidence type="ECO:0000256" key="4">
    <source>
        <dbReference type="SAM" id="MobiDB-lite"/>
    </source>
</evidence>
<dbReference type="InterPro" id="IPR007110">
    <property type="entry name" value="Ig-like_dom"/>
</dbReference>
<evidence type="ECO:0000256" key="5">
    <source>
        <dbReference type="SAM" id="SignalP"/>
    </source>
</evidence>
<reference evidence="7" key="1">
    <citation type="submission" date="2025-08" db="UniProtKB">
        <authorList>
            <consortium name="Ensembl"/>
        </authorList>
    </citation>
    <scope>IDENTIFICATION</scope>
</reference>
<dbReference type="SUPFAM" id="SSF48726">
    <property type="entry name" value="Immunoglobulin"/>
    <property type="match status" value="1"/>
</dbReference>
<dbReference type="InterPro" id="IPR003599">
    <property type="entry name" value="Ig_sub"/>
</dbReference>
<reference evidence="7" key="2">
    <citation type="submission" date="2025-09" db="UniProtKB">
        <authorList>
            <consortium name="Ensembl"/>
        </authorList>
    </citation>
    <scope>IDENTIFICATION</scope>
</reference>
<dbReference type="PROSITE" id="PS50835">
    <property type="entry name" value="IG_LIKE"/>
    <property type="match status" value="1"/>
</dbReference>
<organism evidence="7 8">
    <name type="scientific">Xiphophorus couchianus</name>
    <name type="common">Monterrey platyfish</name>
    <dbReference type="NCBI Taxonomy" id="32473"/>
    <lineage>
        <taxon>Eukaryota</taxon>
        <taxon>Metazoa</taxon>
        <taxon>Chordata</taxon>
        <taxon>Craniata</taxon>
        <taxon>Vertebrata</taxon>
        <taxon>Euteleostomi</taxon>
        <taxon>Actinopterygii</taxon>
        <taxon>Neopterygii</taxon>
        <taxon>Teleostei</taxon>
        <taxon>Neoteleostei</taxon>
        <taxon>Acanthomorphata</taxon>
        <taxon>Ovalentaria</taxon>
        <taxon>Atherinomorphae</taxon>
        <taxon>Cyprinodontiformes</taxon>
        <taxon>Poeciliidae</taxon>
        <taxon>Poeciliinae</taxon>
        <taxon>Xiphophorus</taxon>
    </lineage>
</organism>
<sequence length="218" mass="24758">CFTVGLRFIGPFFHFLFSFLYLPALFTEVPHDVTAQIGEDVEMACSFHGAGSPSFSLEIQWWYIRNHKDSQGLVGTLEEMPKDATKISVVKVAGSNISHKLRLSGVKPADEGTYECHVIDHSGPVEQRYRVQAYLRVEPDRLQESDGAQLQELEHPSRGSRSQQNNDRELRKRSAHAIPDCRGRSPVLYVHTQQQYLIINLKTVLLHFILESVLLLIC</sequence>
<feature type="signal peptide" evidence="5">
    <location>
        <begin position="1"/>
        <end position="35"/>
    </location>
</feature>
<name>A0A3B5MJ78_9TELE</name>
<dbReference type="GO" id="GO:0016020">
    <property type="term" value="C:membrane"/>
    <property type="evidence" value="ECO:0007669"/>
    <property type="project" value="TreeGrafter"/>
</dbReference>
<keyword evidence="2" id="KW-1015">Disulfide bond</keyword>
<dbReference type="Pfam" id="PF07686">
    <property type="entry name" value="V-set"/>
    <property type="match status" value="1"/>
</dbReference>
<feature type="domain" description="Ig-like" evidence="6">
    <location>
        <begin position="23"/>
        <end position="132"/>
    </location>
</feature>
<evidence type="ECO:0000313" key="8">
    <source>
        <dbReference type="Proteomes" id="UP000261380"/>
    </source>
</evidence>
<dbReference type="Gene3D" id="2.60.40.10">
    <property type="entry name" value="Immunoglobulins"/>
    <property type="match status" value="1"/>
</dbReference>
<feature type="chain" id="PRO_5017425492" evidence="5">
    <location>
        <begin position="36"/>
        <end position="218"/>
    </location>
</feature>
<keyword evidence="8" id="KW-1185">Reference proteome</keyword>
<dbReference type="InterPro" id="IPR013106">
    <property type="entry name" value="Ig_V-set"/>
</dbReference>
<dbReference type="PANTHER" id="PTHR12207:SF31">
    <property type="entry name" value="V-SET AND TRANSMEMBRANE DOMAIN-CONTAINING PROTEIN 2-LIKE PROTEIN"/>
    <property type="match status" value="1"/>
</dbReference>
<dbReference type="PANTHER" id="PTHR12207">
    <property type="entry name" value="V-SET AND TRANSMEMBRANE DOMAIN-CONTAINING PROTEIN"/>
    <property type="match status" value="1"/>
</dbReference>
<dbReference type="InterPro" id="IPR051102">
    <property type="entry name" value="IgSF_V-set/TM_domain"/>
</dbReference>
<dbReference type="STRING" id="32473.ENSXCOP00000023665"/>
<feature type="region of interest" description="Disordered" evidence="4">
    <location>
        <begin position="148"/>
        <end position="176"/>
    </location>
</feature>
<dbReference type="InterPro" id="IPR036179">
    <property type="entry name" value="Ig-like_dom_sf"/>
</dbReference>
<dbReference type="InterPro" id="IPR013783">
    <property type="entry name" value="Ig-like_fold"/>
</dbReference>
<protein>
    <submittedName>
        <fullName evidence="7">V-set and transmembrane domain containing 2 like</fullName>
    </submittedName>
</protein>
<dbReference type="Ensembl" id="ENSXCOT00000023948.1">
    <property type="protein sequence ID" value="ENSXCOP00000023665.1"/>
    <property type="gene ID" value="ENSXCOG00000017676.1"/>
</dbReference>